<protein>
    <submittedName>
        <fullName evidence="1">Uncharacterized protein</fullName>
    </submittedName>
</protein>
<organism evidence="1 2">
    <name type="scientific">Legionella massiliensis</name>
    <dbReference type="NCBI Taxonomy" id="1034943"/>
    <lineage>
        <taxon>Bacteria</taxon>
        <taxon>Pseudomonadati</taxon>
        <taxon>Pseudomonadota</taxon>
        <taxon>Gammaproteobacteria</taxon>
        <taxon>Legionellales</taxon>
        <taxon>Legionellaceae</taxon>
        <taxon>Legionella</taxon>
    </lineage>
</organism>
<dbReference type="Gene3D" id="1.20.120.520">
    <property type="entry name" value="nmb1532 protein domain like"/>
    <property type="match status" value="1"/>
</dbReference>
<accession>A0A078KT48</accession>
<sequence>MKRESHLFACHKFLEEQGSQILICLAKVDFRNTSEIEILHKQLEDYLTTLANHARWEEEFIFNKFFTKDEVSSLFGEHSELESSGGKLIEALKELLNLSPQSRLYKGKLFYLEFRKFHAVNLIHFYDEETAFLSLLQERATDAEIRAIDKPIYQGMSDNDMVEMLELLLPPTNISEKKNILDDLRAFNANNFELALPKIQKILTSTEAAEILRV</sequence>
<proteinExistence type="predicted"/>
<gene>
    <name evidence="1" type="ORF">BN59_00398</name>
</gene>
<evidence type="ECO:0000313" key="2">
    <source>
        <dbReference type="Proteomes" id="UP000044071"/>
    </source>
</evidence>
<dbReference type="OrthoDB" id="5635488at2"/>
<dbReference type="EMBL" id="CCSB01000001">
    <property type="protein sequence ID" value="CDZ76132.1"/>
    <property type="molecule type" value="Genomic_DNA"/>
</dbReference>
<dbReference type="STRING" id="1034943.BN59_00398"/>
<dbReference type="RefSeq" id="WP_043872730.1">
    <property type="nucleotide sequence ID" value="NZ_CCVW01000001.1"/>
</dbReference>
<reference evidence="1 2" key="1">
    <citation type="submission" date="2014-06" db="EMBL/GenBank/DDBJ databases">
        <authorList>
            <person name="Urmite Genomes Urmite Genomes"/>
        </authorList>
    </citation>
    <scope>NUCLEOTIDE SEQUENCE [LARGE SCALE GENOMIC DNA]</scope>
</reference>
<dbReference type="AlphaFoldDB" id="A0A078KT48"/>
<dbReference type="Proteomes" id="UP000044071">
    <property type="component" value="Unassembled WGS sequence"/>
</dbReference>
<evidence type="ECO:0000313" key="1">
    <source>
        <dbReference type="EMBL" id="CDZ76132.1"/>
    </source>
</evidence>
<name>A0A078KT48_9GAMM</name>
<keyword evidence="2" id="KW-1185">Reference proteome</keyword>